<keyword evidence="1" id="KW-0418">Kinase</keyword>
<evidence type="ECO:0000313" key="2">
    <source>
        <dbReference type="Proteomes" id="UP001418796"/>
    </source>
</evidence>
<comment type="caution">
    <text evidence="1">The sequence shown here is derived from an EMBL/GenBank/DDBJ whole genome shotgun (WGS) entry which is preliminary data.</text>
</comment>
<protein>
    <submittedName>
        <fullName evidence="1">Spore coat putative kinase YutH</fullName>
    </submittedName>
</protein>
<organism evidence="1 2">
    <name type="scientific">Alkalicoccobacillus gibsonii</name>
    <dbReference type="NCBI Taxonomy" id="79881"/>
    <lineage>
        <taxon>Bacteria</taxon>
        <taxon>Bacillati</taxon>
        <taxon>Bacillota</taxon>
        <taxon>Bacilli</taxon>
        <taxon>Bacillales</taxon>
        <taxon>Bacillaceae</taxon>
        <taxon>Alkalicoccobacillus</taxon>
    </lineage>
</organism>
<dbReference type="SUPFAM" id="SSF56112">
    <property type="entry name" value="Protein kinase-like (PK-like)"/>
    <property type="match status" value="1"/>
</dbReference>
<evidence type="ECO:0000313" key="1">
    <source>
        <dbReference type="EMBL" id="MEN0644592.1"/>
    </source>
</evidence>
<dbReference type="PANTHER" id="PTHR39179:SF2">
    <property type="entry name" value="ENDOSPORE COAT-ASSOCIATED PROTEIN YUTH"/>
    <property type="match status" value="1"/>
</dbReference>
<dbReference type="PANTHER" id="PTHR39179">
    <property type="entry name" value="SPORE COAT PROTEIN I"/>
    <property type="match status" value="1"/>
</dbReference>
<sequence>MFERNIYDSYRLYSEKRFKLDGYECFEAGGVPYILFPKDESASNEADMLTFISFLREAGDVSVPELIQTAQGTNTSLIEGTEMYLCQLPLPNQTRAQPMPIDERGIGEHLASWHHFGRQIQPRVRQQELFGQWGPIWTTRLEQLENWYEELYMQGPRTAVDETFLTTYPYFMGLSENAIQYVTDTTLDGAGSESIEGTLCHRRFSERAWIQLSGNGSMIKPPTAFVFDHPARDLAEWLRGRRSQLSRSTQWSQATDFLEGYQRYQPLSSTSWRLMFARLLYPVHYFELVEDYYRCQIPIDQQKLGQTFLQLVEQEKENEIFLHRFADVRPMPNTPTGFPRVDWL</sequence>
<dbReference type="InterPro" id="IPR011009">
    <property type="entry name" value="Kinase-like_dom_sf"/>
</dbReference>
<gene>
    <name evidence="1" type="primary">yutH</name>
    <name evidence="1" type="ORF">MKY91_15680</name>
</gene>
<dbReference type="InterPro" id="IPR047175">
    <property type="entry name" value="CotS-like"/>
</dbReference>
<dbReference type="InterPro" id="IPR014254">
    <property type="entry name" value="Spore_coat_YutH"/>
</dbReference>
<accession>A0ABU9VL17</accession>
<proteinExistence type="predicted"/>
<dbReference type="RefSeq" id="WP_343131253.1">
    <property type="nucleotide sequence ID" value="NZ_JBCITK010000001.1"/>
</dbReference>
<dbReference type="EMBL" id="JBCITK010000001">
    <property type="protein sequence ID" value="MEN0644592.1"/>
    <property type="molecule type" value="Genomic_DNA"/>
</dbReference>
<dbReference type="NCBIfam" id="TIGR02905">
    <property type="entry name" value="spore_yutH"/>
    <property type="match status" value="1"/>
</dbReference>
<reference evidence="1 2" key="1">
    <citation type="submission" date="2024-03" db="EMBL/GenBank/DDBJ databases">
        <title>Bacilli Hybrid Assemblies.</title>
        <authorList>
            <person name="Kovac J."/>
        </authorList>
    </citation>
    <scope>NUCLEOTIDE SEQUENCE [LARGE SCALE GENOMIC DNA]</scope>
    <source>
        <strain evidence="1 2">FSL R7-0666</strain>
    </source>
</reference>
<keyword evidence="1" id="KW-0808">Transferase</keyword>
<dbReference type="Proteomes" id="UP001418796">
    <property type="component" value="Unassembled WGS sequence"/>
</dbReference>
<dbReference type="Gene3D" id="3.90.1200.10">
    <property type="match status" value="1"/>
</dbReference>
<keyword evidence="2" id="KW-1185">Reference proteome</keyword>
<name>A0ABU9VL17_9BACI</name>
<dbReference type="GO" id="GO:0016301">
    <property type="term" value="F:kinase activity"/>
    <property type="evidence" value="ECO:0007669"/>
    <property type="project" value="UniProtKB-KW"/>
</dbReference>